<evidence type="ECO:0000256" key="7">
    <source>
        <dbReference type="PIRSR" id="PIRSR602401-1"/>
    </source>
</evidence>
<dbReference type="GO" id="GO:0016705">
    <property type="term" value="F:oxidoreductase activity, acting on paired donors, with incorporation or reduction of molecular oxygen"/>
    <property type="evidence" value="ECO:0007669"/>
    <property type="project" value="InterPro"/>
</dbReference>
<evidence type="ECO:0000313" key="10">
    <source>
        <dbReference type="Proteomes" id="UP000663843"/>
    </source>
</evidence>
<dbReference type="EMBL" id="CAJMWT010007227">
    <property type="protein sequence ID" value="CAE6523753.1"/>
    <property type="molecule type" value="Genomic_DNA"/>
</dbReference>
<evidence type="ECO:0000256" key="1">
    <source>
        <dbReference type="ARBA" id="ARBA00010617"/>
    </source>
</evidence>
<comment type="similarity">
    <text evidence="1 8">Belongs to the cytochrome P450 family.</text>
</comment>
<keyword evidence="5 7" id="KW-0408">Iron</keyword>
<dbReference type="PRINTS" id="PR00385">
    <property type="entry name" value="P450"/>
</dbReference>
<evidence type="ECO:0000256" key="2">
    <source>
        <dbReference type="ARBA" id="ARBA00022617"/>
    </source>
</evidence>
<dbReference type="SUPFAM" id="SSF48264">
    <property type="entry name" value="Cytochrome P450"/>
    <property type="match status" value="1"/>
</dbReference>
<evidence type="ECO:0000256" key="6">
    <source>
        <dbReference type="ARBA" id="ARBA00023033"/>
    </source>
</evidence>
<dbReference type="PANTHER" id="PTHR24291">
    <property type="entry name" value="CYTOCHROME P450 FAMILY 4"/>
    <property type="match status" value="1"/>
</dbReference>
<keyword evidence="3 7" id="KW-0479">Metal-binding</keyword>
<dbReference type="InterPro" id="IPR036396">
    <property type="entry name" value="Cyt_P450_sf"/>
</dbReference>
<dbReference type="GO" id="GO:0004497">
    <property type="term" value="F:monooxygenase activity"/>
    <property type="evidence" value="ECO:0007669"/>
    <property type="project" value="UniProtKB-KW"/>
</dbReference>
<sequence>MASVVYTHPNAVAGAIGVVLLIRLGYSWLWPKPIPTIPHNPITSIWGDIPAIAKANKEDKVSFVEFLGDMVKTHGPISQVLIGPQVMVIVSDIRETERILIEGKITDQHKRMNQVFETVIPNSQIALPTNETWKRHRRLTGPSMSRRYLERMSVRIVAGANNLVRLWSAKVDMAGSCAFEAGLDVQLATMDTIVDITMGHPLGCIDSGLASLLAEQIQKPTDTDIAYFSYPKLPPLHKAIVEMIQSLDRVCKVPFPMLYARIFKYGSPSWRKEYNSITTFLNNAIAEAQQRRDTTEKENGLSSDADCVLDMLVQHEAGEGAEKFGKAEIQDELLMYLFAGQDTTASAIKWMLKYLPKNAEVQRRLHEEMCSVFGQDKNGGELMDFKLLDDPERVPMLEAVVAETLRCAGVGSLISRASVIVLQDEVILGKIVPKGEYNHFWRGLVPDYNIISLKREWYAEGTLLAFATALMSRSESEWGPDANEWRPARWLTPSGTFNRSAGPSFPFGLGQRSCFGQRLGLLQLKAFVAAMSRAFFFNSVPQEIDSWEAIEAITKQPKVCYISLERWDSTSKESQTKDY</sequence>
<evidence type="ECO:0000256" key="4">
    <source>
        <dbReference type="ARBA" id="ARBA00023002"/>
    </source>
</evidence>
<dbReference type="GO" id="GO:0020037">
    <property type="term" value="F:heme binding"/>
    <property type="evidence" value="ECO:0007669"/>
    <property type="project" value="InterPro"/>
</dbReference>
<dbReference type="InterPro" id="IPR001128">
    <property type="entry name" value="Cyt_P450"/>
</dbReference>
<evidence type="ECO:0000256" key="5">
    <source>
        <dbReference type="ARBA" id="ARBA00023004"/>
    </source>
</evidence>
<dbReference type="InterPro" id="IPR017972">
    <property type="entry name" value="Cyt_P450_CS"/>
</dbReference>
<evidence type="ECO:0000256" key="3">
    <source>
        <dbReference type="ARBA" id="ARBA00022723"/>
    </source>
</evidence>
<dbReference type="AlphaFoldDB" id="A0A8H3DHF5"/>
<dbReference type="Gene3D" id="1.10.630.10">
    <property type="entry name" value="Cytochrome P450"/>
    <property type="match status" value="1"/>
</dbReference>
<protein>
    <submittedName>
        <fullName evidence="9">Uncharacterized protein</fullName>
    </submittedName>
</protein>
<reference evidence="9" key="1">
    <citation type="submission" date="2021-01" db="EMBL/GenBank/DDBJ databases">
        <authorList>
            <person name="Kaushik A."/>
        </authorList>
    </citation>
    <scope>NUCLEOTIDE SEQUENCE</scope>
    <source>
        <strain evidence="9">AG2-2IIIB</strain>
    </source>
</reference>
<evidence type="ECO:0000313" key="9">
    <source>
        <dbReference type="EMBL" id="CAE6523753.1"/>
    </source>
</evidence>
<dbReference type="PANTHER" id="PTHR24291:SF50">
    <property type="entry name" value="BIFUNCTIONAL ALBAFLAVENONE MONOOXYGENASE_TERPENE SYNTHASE"/>
    <property type="match status" value="1"/>
</dbReference>
<comment type="cofactor">
    <cofactor evidence="7">
        <name>heme</name>
        <dbReference type="ChEBI" id="CHEBI:30413"/>
    </cofactor>
</comment>
<feature type="binding site" description="axial binding residue" evidence="7">
    <location>
        <position position="514"/>
    </location>
    <ligand>
        <name>heme</name>
        <dbReference type="ChEBI" id="CHEBI:30413"/>
    </ligand>
    <ligandPart>
        <name>Fe</name>
        <dbReference type="ChEBI" id="CHEBI:18248"/>
    </ligandPart>
</feature>
<keyword evidence="6 8" id="KW-0503">Monooxygenase</keyword>
<keyword evidence="4 8" id="KW-0560">Oxidoreductase</keyword>
<gene>
    <name evidence="9" type="ORF">RDB_LOCUS169014</name>
</gene>
<dbReference type="InterPro" id="IPR002401">
    <property type="entry name" value="Cyt_P450_E_grp-I"/>
</dbReference>
<dbReference type="InterPro" id="IPR050196">
    <property type="entry name" value="Cytochrome_P450_Monoox"/>
</dbReference>
<accession>A0A8H3DHF5</accession>
<keyword evidence="2 7" id="KW-0349">Heme</keyword>
<dbReference type="PRINTS" id="PR00463">
    <property type="entry name" value="EP450I"/>
</dbReference>
<evidence type="ECO:0000256" key="8">
    <source>
        <dbReference type="RuleBase" id="RU000461"/>
    </source>
</evidence>
<dbReference type="GO" id="GO:0005506">
    <property type="term" value="F:iron ion binding"/>
    <property type="evidence" value="ECO:0007669"/>
    <property type="project" value="InterPro"/>
</dbReference>
<proteinExistence type="inferred from homology"/>
<organism evidence="9 10">
    <name type="scientific">Rhizoctonia solani</name>
    <dbReference type="NCBI Taxonomy" id="456999"/>
    <lineage>
        <taxon>Eukaryota</taxon>
        <taxon>Fungi</taxon>
        <taxon>Dikarya</taxon>
        <taxon>Basidiomycota</taxon>
        <taxon>Agaricomycotina</taxon>
        <taxon>Agaricomycetes</taxon>
        <taxon>Cantharellales</taxon>
        <taxon>Ceratobasidiaceae</taxon>
        <taxon>Rhizoctonia</taxon>
    </lineage>
</organism>
<dbReference type="Pfam" id="PF00067">
    <property type="entry name" value="p450"/>
    <property type="match status" value="2"/>
</dbReference>
<dbReference type="Proteomes" id="UP000663843">
    <property type="component" value="Unassembled WGS sequence"/>
</dbReference>
<comment type="caution">
    <text evidence="9">The sequence shown here is derived from an EMBL/GenBank/DDBJ whole genome shotgun (WGS) entry which is preliminary data.</text>
</comment>
<name>A0A8H3DHF5_9AGAM</name>
<dbReference type="PROSITE" id="PS00086">
    <property type="entry name" value="CYTOCHROME_P450"/>
    <property type="match status" value="1"/>
</dbReference>